<evidence type="ECO:0000256" key="5">
    <source>
        <dbReference type="ARBA" id="ARBA00023136"/>
    </source>
</evidence>
<dbReference type="NCBIfam" id="TIGR00374">
    <property type="entry name" value="flippase-like domain"/>
    <property type="match status" value="1"/>
</dbReference>
<feature type="transmembrane region" description="Helical" evidence="6">
    <location>
        <begin position="263"/>
        <end position="283"/>
    </location>
</feature>
<evidence type="ECO:0000256" key="1">
    <source>
        <dbReference type="ARBA" id="ARBA00004651"/>
    </source>
</evidence>
<dbReference type="PANTHER" id="PTHR39087">
    <property type="entry name" value="UPF0104 MEMBRANE PROTEIN MJ1595"/>
    <property type="match status" value="1"/>
</dbReference>
<feature type="transmembrane region" description="Helical" evidence="6">
    <location>
        <begin position="289"/>
        <end position="309"/>
    </location>
</feature>
<evidence type="ECO:0000256" key="6">
    <source>
        <dbReference type="SAM" id="Phobius"/>
    </source>
</evidence>
<dbReference type="AlphaFoldDB" id="A0AAE3KBP3"/>
<comment type="caution">
    <text evidence="7">The sequence shown here is derived from an EMBL/GenBank/DDBJ whole genome shotgun (WGS) entry which is preliminary data.</text>
</comment>
<protein>
    <submittedName>
        <fullName evidence="7">Uncharacterized protein (TIRG00374 family)</fullName>
    </submittedName>
</protein>
<dbReference type="EMBL" id="JALJXV010000004">
    <property type="protein sequence ID" value="MCP1674871.1"/>
    <property type="molecule type" value="Genomic_DNA"/>
</dbReference>
<sequence>MLKLGIRFAIALLIIGVLVWIGDGIAAHWAVMSQLTPLAAVLALVAITLGRTVMAYKWLRLMRCFGAVMPLSIATQIYCAANIWGLVLPSTLGVDAVRTVCASREGLPARDVIASILVERGIGFIIGASLCLVSVLYLAEQAVLGSTLYWTGWFAAALIVGLVIGMWLSFSEWLHGFVHDRLLRRVREGRIARTLRDLHSAYLAFRSHRGELLLFLGLTVVENLVTGAAFWLIAWGLGVSVGLVDVLAVAFVANLVSRVPISFGGGLGVFEAMFVLGMSVIGIPTTEALSVALLGHLFKILSWLPWWIVYTLRAGRIGVPASDRA</sequence>
<evidence type="ECO:0000313" key="8">
    <source>
        <dbReference type="Proteomes" id="UP001205843"/>
    </source>
</evidence>
<dbReference type="RefSeq" id="WP_253477400.1">
    <property type="nucleotide sequence ID" value="NZ_JALJXV010000004.1"/>
</dbReference>
<dbReference type="Proteomes" id="UP001205843">
    <property type="component" value="Unassembled WGS sequence"/>
</dbReference>
<keyword evidence="4 6" id="KW-1133">Transmembrane helix</keyword>
<feature type="transmembrane region" description="Helical" evidence="6">
    <location>
        <begin position="239"/>
        <end position="256"/>
    </location>
</feature>
<feature type="transmembrane region" description="Helical" evidence="6">
    <location>
        <begin position="38"/>
        <end position="59"/>
    </location>
</feature>
<proteinExistence type="predicted"/>
<evidence type="ECO:0000313" key="7">
    <source>
        <dbReference type="EMBL" id="MCP1674871.1"/>
    </source>
</evidence>
<feature type="transmembrane region" description="Helical" evidence="6">
    <location>
        <begin position="12"/>
        <end position="32"/>
    </location>
</feature>
<keyword evidence="2" id="KW-1003">Cell membrane</keyword>
<evidence type="ECO:0000256" key="3">
    <source>
        <dbReference type="ARBA" id="ARBA00022692"/>
    </source>
</evidence>
<name>A0AAE3KBP3_9GAMM</name>
<feature type="transmembrane region" description="Helical" evidence="6">
    <location>
        <begin position="151"/>
        <end position="174"/>
    </location>
</feature>
<organism evidence="7 8">
    <name type="scientific">Natronocella acetinitrilica</name>
    <dbReference type="NCBI Taxonomy" id="414046"/>
    <lineage>
        <taxon>Bacteria</taxon>
        <taxon>Pseudomonadati</taxon>
        <taxon>Pseudomonadota</taxon>
        <taxon>Gammaproteobacteria</taxon>
        <taxon>Chromatiales</taxon>
        <taxon>Ectothiorhodospiraceae</taxon>
        <taxon>Natronocella</taxon>
    </lineage>
</organism>
<dbReference type="Pfam" id="PF03706">
    <property type="entry name" value="LPG_synthase_TM"/>
    <property type="match status" value="1"/>
</dbReference>
<accession>A0AAE3KBP3</accession>
<reference evidence="7" key="1">
    <citation type="submission" date="2022-03" db="EMBL/GenBank/DDBJ databases">
        <title>Genomic Encyclopedia of Type Strains, Phase III (KMG-III): the genomes of soil and plant-associated and newly described type strains.</title>
        <authorList>
            <person name="Whitman W."/>
        </authorList>
    </citation>
    <scope>NUCLEOTIDE SEQUENCE</scope>
    <source>
        <strain evidence="7">ANL 6-2</strain>
    </source>
</reference>
<keyword evidence="8" id="KW-1185">Reference proteome</keyword>
<dbReference type="GO" id="GO:0005886">
    <property type="term" value="C:plasma membrane"/>
    <property type="evidence" value="ECO:0007669"/>
    <property type="project" value="UniProtKB-SubCell"/>
</dbReference>
<feature type="transmembrane region" description="Helical" evidence="6">
    <location>
        <begin position="121"/>
        <end position="139"/>
    </location>
</feature>
<evidence type="ECO:0000256" key="2">
    <source>
        <dbReference type="ARBA" id="ARBA00022475"/>
    </source>
</evidence>
<gene>
    <name evidence="7" type="ORF">J2T57_002009</name>
</gene>
<keyword evidence="5 6" id="KW-0472">Membrane</keyword>
<keyword evidence="3 6" id="KW-0812">Transmembrane</keyword>
<evidence type="ECO:0000256" key="4">
    <source>
        <dbReference type="ARBA" id="ARBA00022989"/>
    </source>
</evidence>
<comment type="subcellular location">
    <subcellularLocation>
        <location evidence="1">Cell membrane</location>
        <topology evidence="1">Multi-pass membrane protein</topology>
    </subcellularLocation>
</comment>
<dbReference type="PANTHER" id="PTHR39087:SF2">
    <property type="entry name" value="UPF0104 MEMBRANE PROTEIN MJ1595"/>
    <property type="match status" value="1"/>
</dbReference>
<dbReference type="InterPro" id="IPR022791">
    <property type="entry name" value="L-PG_synthase/AglD"/>
</dbReference>